<accession>A0A8J7GCL5</accession>
<evidence type="ECO:0000313" key="3">
    <source>
        <dbReference type="Proteomes" id="UP000622552"/>
    </source>
</evidence>
<evidence type="ECO:0000313" key="2">
    <source>
        <dbReference type="EMBL" id="MBG6133987.1"/>
    </source>
</evidence>
<keyword evidence="3" id="KW-1185">Reference proteome</keyword>
<proteinExistence type="predicted"/>
<feature type="signal peptide" evidence="1">
    <location>
        <begin position="1"/>
        <end position="21"/>
    </location>
</feature>
<dbReference type="AlphaFoldDB" id="A0A8J7GCL5"/>
<feature type="chain" id="PRO_5039643570" description="Lipoprotein" evidence="1">
    <location>
        <begin position="22"/>
        <end position="164"/>
    </location>
</feature>
<name>A0A8J7GCL5_9ACTN</name>
<keyword evidence="1" id="KW-0732">Signal</keyword>
<dbReference type="PROSITE" id="PS51257">
    <property type="entry name" value="PROKAR_LIPOPROTEIN"/>
    <property type="match status" value="1"/>
</dbReference>
<dbReference type="Proteomes" id="UP000622552">
    <property type="component" value="Unassembled WGS sequence"/>
</dbReference>
<sequence length="164" mass="17651">MRLPGPARLSATAAIALVLLAGCDGTGNEVLPTGNQAEASQQVQSYFRGLAAIVAGQGRGRQVGLGPAPCEGRKGETAADDRYYIQGTYDLPFAADRDQQAVFQLLETSWKAEGYEFTEPLDRLPSGDWTLTVRNPTDGYKISVTGYDHILRALIFSPCYLPPA</sequence>
<dbReference type="EMBL" id="JADOUF010000001">
    <property type="protein sequence ID" value="MBG6133987.1"/>
    <property type="molecule type" value="Genomic_DNA"/>
</dbReference>
<evidence type="ECO:0000256" key="1">
    <source>
        <dbReference type="SAM" id="SignalP"/>
    </source>
</evidence>
<protein>
    <recommendedName>
        <fullName evidence="4">Lipoprotein</fullName>
    </recommendedName>
</protein>
<gene>
    <name evidence="2" type="ORF">IW245_000181</name>
</gene>
<reference evidence="2" key="1">
    <citation type="submission" date="2020-11" db="EMBL/GenBank/DDBJ databases">
        <title>Sequencing the genomes of 1000 actinobacteria strains.</title>
        <authorList>
            <person name="Klenk H.-P."/>
        </authorList>
    </citation>
    <scope>NUCLEOTIDE SEQUENCE</scope>
    <source>
        <strain evidence="2">DSM 45356</strain>
    </source>
</reference>
<organism evidence="2 3">
    <name type="scientific">Longispora fulva</name>
    <dbReference type="NCBI Taxonomy" id="619741"/>
    <lineage>
        <taxon>Bacteria</taxon>
        <taxon>Bacillati</taxon>
        <taxon>Actinomycetota</taxon>
        <taxon>Actinomycetes</taxon>
        <taxon>Micromonosporales</taxon>
        <taxon>Micromonosporaceae</taxon>
        <taxon>Longispora</taxon>
    </lineage>
</organism>
<evidence type="ECO:0008006" key="4">
    <source>
        <dbReference type="Google" id="ProtNLM"/>
    </source>
</evidence>
<comment type="caution">
    <text evidence="2">The sequence shown here is derived from an EMBL/GenBank/DDBJ whole genome shotgun (WGS) entry which is preliminary data.</text>
</comment>
<dbReference type="RefSeq" id="WP_197001279.1">
    <property type="nucleotide sequence ID" value="NZ_BONS01000045.1"/>
</dbReference>